<feature type="chain" id="PRO_5021317321" description="Interleukin-12 subunit alpha" evidence="1">
    <location>
        <begin position="26"/>
        <end position="184"/>
    </location>
</feature>
<reference evidence="2" key="3">
    <citation type="submission" date="2025-09" db="UniProtKB">
        <authorList>
            <consortium name="Ensembl"/>
        </authorList>
    </citation>
    <scope>IDENTIFICATION</scope>
</reference>
<accession>A0A4W5P2D9</accession>
<organism evidence="2 3">
    <name type="scientific">Hucho hucho</name>
    <name type="common">huchen</name>
    <dbReference type="NCBI Taxonomy" id="62062"/>
    <lineage>
        <taxon>Eukaryota</taxon>
        <taxon>Metazoa</taxon>
        <taxon>Chordata</taxon>
        <taxon>Craniata</taxon>
        <taxon>Vertebrata</taxon>
        <taxon>Euteleostomi</taxon>
        <taxon>Actinopterygii</taxon>
        <taxon>Neopterygii</taxon>
        <taxon>Teleostei</taxon>
        <taxon>Protacanthopterygii</taxon>
        <taxon>Salmoniformes</taxon>
        <taxon>Salmonidae</taxon>
        <taxon>Salmoninae</taxon>
        <taxon>Hucho</taxon>
    </lineage>
</organism>
<proteinExistence type="predicted"/>
<dbReference type="Ensembl" id="ENSHHUT00000060784.1">
    <property type="protein sequence ID" value="ENSHHUP00000058776.1"/>
    <property type="gene ID" value="ENSHHUG00000034964.1"/>
</dbReference>
<reference evidence="2" key="2">
    <citation type="submission" date="2025-08" db="UniProtKB">
        <authorList>
            <consortium name="Ensembl"/>
        </authorList>
    </citation>
    <scope>IDENTIFICATION</scope>
</reference>
<dbReference type="Gene3D" id="1.20.1250.10">
    <property type="match status" value="1"/>
</dbReference>
<feature type="signal peptide" evidence="1">
    <location>
        <begin position="1"/>
        <end position="25"/>
    </location>
</feature>
<evidence type="ECO:0000313" key="3">
    <source>
        <dbReference type="Proteomes" id="UP000314982"/>
    </source>
</evidence>
<dbReference type="STRING" id="62062.ENSHHUP00000058776"/>
<protein>
    <recommendedName>
        <fullName evidence="4">Interleukin-12 subunit alpha</fullName>
    </recommendedName>
</protein>
<reference evidence="3" key="1">
    <citation type="submission" date="2018-06" db="EMBL/GenBank/DDBJ databases">
        <title>Genome assembly of Danube salmon.</title>
        <authorList>
            <person name="Macqueen D.J."/>
            <person name="Gundappa M.K."/>
        </authorList>
    </citation>
    <scope>NUCLEOTIDE SEQUENCE [LARGE SCALE GENOMIC DNA]</scope>
</reference>
<dbReference type="InterPro" id="IPR009079">
    <property type="entry name" value="4_helix_cytokine-like_core"/>
</dbReference>
<keyword evidence="1" id="KW-0732">Signal</keyword>
<dbReference type="SUPFAM" id="SSF47266">
    <property type="entry name" value="4-helical cytokines"/>
    <property type="match status" value="1"/>
</dbReference>
<evidence type="ECO:0000256" key="1">
    <source>
        <dbReference type="SAM" id="SignalP"/>
    </source>
</evidence>
<dbReference type="Proteomes" id="UP000314982">
    <property type="component" value="Unassembled WGS sequence"/>
</dbReference>
<sequence>IVSSLHTDLASCVLLLALSCQVSMGTPMRTPPSLDSAKCSQCADLSRELVKNVRKLLDNENLFGGLNCSEQRVEVNSKTQTVLACEPNPDRVSHTTVIFYIHITIINLKKDNFSDLQNSDINQSIGALFCFLFPFTLQVADPKLTSGDTVDQRVHLCKVLKGFHLRVITISRAMGYISAGDHRK</sequence>
<name>A0A4W5P2D9_9TELE</name>
<evidence type="ECO:0000313" key="2">
    <source>
        <dbReference type="Ensembl" id="ENSHHUP00000058776.1"/>
    </source>
</evidence>
<dbReference type="GeneTree" id="ENSGT01060000249377"/>
<evidence type="ECO:0008006" key="4">
    <source>
        <dbReference type="Google" id="ProtNLM"/>
    </source>
</evidence>
<dbReference type="AlphaFoldDB" id="A0A4W5P2D9"/>
<keyword evidence="3" id="KW-1185">Reference proteome</keyword>